<dbReference type="EMBL" id="JANHOG010002105">
    <property type="protein sequence ID" value="KAJ3527222.1"/>
    <property type="molecule type" value="Genomic_DNA"/>
</dbReference>
<evidence type="ECO:0000313" key="1">
    <source>
        <dbReference type="EMBL" id="KAJ3527222.1"/>
    </source>
</evidence>
<comment type="caution">
    <text evidence="1">The sequence shown here is derived from an EMBL/GenBank/DDBJ whole genome shotgun (WGS) entry which is preliminary data.</text>
</comment>
<protein>
    <submittedName>
        <fullName evidence="1">Uncharacterized protein</fullName>
    </submittedName>
</protein>
<accession>A0ACC1RWJ9</accession>
<keyword evidence="2" id="KW-1185">Reference proteome</keyword>
<dbReference type="Proteomes" id="UP001148662">
    <property type="component" value="Unassembled WGS sequence"/>
</dbReference>
<name>A0ACC1RWJ9_9APHY</name>
<organism evidence="1 2">
    <name type="scientific">Phlebia brevispora</name>
    <dbReference type="NCBI Taxonomy" id="194682"/>
    <lineage>
        <taxon>Eukaryota</taxon>
        <taxon>Fungi</taxon>
        <taxon>Dikarya</taxon>
        <taxon>Basidiomycota</taxon>
        <taxon>Agaricomycotina</taxon>
        <taxon>Agaricomycetes</taxon>
        <taxon>Polyporales</taxon>
        <taxon>Meruliaceae</taxon>
        <taxon>Phlebia</taxon>
    </lineage>
</organism>
<reference evidence="1" key="1">
    <citation type="submission" date="2022-07" db="EMBL/GenBank/DDBJ databases">
        <title>Genome Sequence of Phlebia brevispora.</title>
        <authorList>
            <person name="Buettner E."/>
        </authorList>
    </citation>
    <scope>NUCLEOTIDE SEQUENCE</scope>
    <source>
        <strain evidence="1">MPL23</strain>
    </source>
</reference>
<sequence length="441" mass="49619">MVPQLHTATGTSPHDPDMWSPLEAPRVPMDVQFSILDCILNDPALRKLALTCMLVCRTWAARCAPIAYSRLQISTSRSLDDIETHISSDKGNYVRDVVIRYRLELDGTPPEITWGDRVLHLLQRLVPRVTSLRYLSSHFVMEKPVYFFNPHASASQMLHSRLATFSELTHLSLRAYNFGDARNLLAVLHTLPQLLHFEGTSLTWRRANTANPLPSTDLRLRSLVLRACTAVAPLLFIWTMPNVTATSESRFSSIDVRQMNGLIHIIRLCKGMTWNNSARISLVENVHVETPWTLRIEGITGILVLEVHIGFTDGATRAACSVRSIVLHRWPSDQTVSLIKRLKKTAVQYLPPLMCLEKITIMEYATSVLERGFMGRTTSSWTPSPSVIFRRQGADHAGVFLSTILDPMAAGKGLLDNENEPVIFRQGSRIKHEINVSILQD</sequence>
<proteinExistence type="predicted"/>
<gene>
    <name evidence="1" type="ORF">NM688_g8156</name>
</gene>
<evidence type="ECO:0000313" key="2">
    <source>
        <dbReference type="Proteomes" id="UP001148662"/>
    </source>
</evidence>